<dbReference type="PANTHER" id="PTHR43298">
    <property type="entry name" value="MULTIDRUG RESISTANCE PROTEIN NORM-RELATED"/>
    <property type="match status" value="1"/>
</dbReference>
<dbReference type="InterPro" id="IPR002528">
    <property type="entry name" value="MATE_fam"/>
</dbReference>
<dbReference type="PIRSF" id="PIRSF006603">
    <property type="entry name" value="DinF"/>
    <property type="match status" value="1"/>
</dbReference>
<keyword evidence="4" id="KW-1003">Cell membrane</keyword>
<proteinExistence type="predicted"/>
<feature type="transmembrane region" description="Helical" evidence="10">
    <location>
        <begin position="89"/>
        <end position="115"/>
    </location>
</feature>
<evidence type="ECO:0000256" key="1">
    <source>
        <dbReference type="ARBA" id="ARBA00004429"/>
    </source>
</evidence>
<dbReference type="GO" id="GO:0006811">
    <property type="term" value="P:monoatomic ion transport"/>
    <property type="evidence" value="ECO:0007669"/>
    <property type="project" value="UniProtKB-KW"/>
</dbReference>
<evidence type="ECO:0000256" key="3">
    <source>
        <dbReference type="ARBA" id="ARBA00022449"/>
    </source>
</evidence>
<accession>A0A4S4NAB1</accession>
<keyword evidence="6 10" id="KW-1133">Transmembrane helix</keyword>
<dbReference type="GO" id="GO:0042910">
    <property type="term" value="F:xenobiotic transmembrane transporter activity"/>
    <property type="evidence" value="ECO:0007669"/>
    <property type="project" value="InterPro"/>
</dbReference>
<evidence type="ECO:0000256" key="6">
    <source>
        <dbReference type="ARBA" id="ARBA00022989"/>
    </source>
</evidence>
<dbReference type="OrthoDB" id="9780160at2"/>
<evidence type="ECO:0000256" key="10">
    <source>
        <dbReference type="SAM" id="Phobius"/>
    </source>
</evidence>
<keyword evidence="5 10" id="KW-0812">Transmembrane</keyword>
<dbReference type="EMBL" id="SRKY01000003">
    <property type="protein sequence ID" value="THH36246.1"/>
    <property type="molecule type" value="Genomic_DNA"/>
</dbReference>
<dbReference type="AlphaFoldDB" id="A0A4S4NAB1"/>
<feature type="transmembrane region" description="Helical" evidence="10">
    <location>
        <begin position="387"/>
        <end position="407"/>
    </location>
</feature>
<protein>
    <recommendedName>
        <fullName evidence="9">Multidrug-efflux transporter</fullName>
    </recommendedName>
</protein>
<feature type="transmembrane region" description="Helical" evidence="10">
    <location>
        <begin position="157"/>
        <end position="177"/>
    </location>
</feature>
<comment type="caution">
    <text evidence="11">The sequence shown here is derived from an EMBL/GenBank/DDBJ whole genome shotgun (WGS) entry which is preliminary data.</text>
</comment>
<name>A0A4S4NAB1_9RHOB</name>
<dbReference type="PANTHER" id="PTHR43298:SF2">
    <property type="entry name" value="FMN_FAD EXPORTER YEEO-RELATED"/>
    <property type="match status" value="1"/>
</dbReference>
<keyword evidence="8 10" id="KW-0472">Membrane</keyword>
<feature type="transmembrane region" description="Helical" evidence="10">
    <location>
        <begin position="267"/>
        <end position="287"/>
    </location>
</feature>
<evidence type="ECO:0000256" key="9">
    <source>
        <dbReference type="ARBA" id="ARBA00031636"/>
    </source>
</evidence>
<feature type="transmembrane region" description="Helical" evidence="10">
    <location>
        <begin position="307"/>
        <end position="331"/>
    </location>
</feature>
<evidence type="ECO:0000313" key="12">
    <source>
        <dbReference type="Proteomes" id="UP000306602"/>
    </source>
</evidence>
<keyword evidence="12" id="KW-1185">Reference proteome</keyword>
<keyword evidence="2" id="KW-0813">Transport</keyword>
<feature type="transmembrane region" description="Helical" evidence="10">
    <location>
        <begin position="413"/>
        <end position="434"/>
    </location>
</feature>
<dbReference type="GO" id="GO:0015297">
    <property type="term" value="F:antiporter activity"/>
    <property type="evidence" value="ECO:0007669"/>
    <property type="project" value="UniProtKB-KW"/>
</dbReference>
<sequence length="450" mass="47999">MPWSGHVRAILVLGLPIIGTHLGQMAIGVTDTVMLGWYGAEALAAVGIAATLLHLLMLVGSGFAWAVLPMVAAFAAEGNETQVRRATRMGMWLSLIYGTLALPPLIFSGPILLALGQSEAIAADAQSYLRIAGWGIVPMLLVMVLKSYLAALEHTRPVLYIILGSAVLNGLCNWAFIFGNWGAPELGIVGAAWASNATQLFALIGVTIYAVRALPEHQLFVRLWKSDWQMFRRVFSLGWPISLTTLSEAGLFSASALMMGWLGTIPLAAHTVVVQLASITFMVHLGLSNAATVRAGNAFGRRDRDHLVRGVWVVMIMSLMFASATVAAFLLMPETLISIFLDADDPALPEILSIGIVLLALGALFQTVDGAQVIALGALRGVQDTQIPMYMAAISYWGVGMPSSYLFGFVLGWGAAGVWTGLVTGLACAAVLLVGRFWRTASKRVTPHSV</sequence>
<evidence type="ECO:0000256" key="7">
    <source>
        <dbReference type="ARBA" id="ARBA00023065"/>
    </source>
</evidence>
<reference evidence="11 12" key="1">
    <citation type="submission" date="2019-04" db="EMBL/GenBank/DDBJ databases">
        <title>Shimia ponticola sp. nov., isolated from seawater.</title>
        <authorList>
            <person name="Kim Y.-O."/>
            <person name="Yoon J.-H."/>
        </authorList>
    </citation>
    <scope>NUCLEOTIDE SEQUENCE [LARGE SCALE GENOMIC DNA]</scope>
    <source>
        <strain evidence="11 12">MYP11</strain>
    </source>
</reference>
<dbReference type="Pfam" id="PF01554">
    <property type="entry name" value="MatE"/>
    <property type="match status" value="2"/>
</dbReference>
<organism evidence="11 12">
    <name type="scientific">Aliishimia ponticola</name>
    <dbReference type="NCBI Taxonomy" id="2499833"/>
    <lineage>
        <taxon>Bacteria</taxon>
        <taxon>Pseudomonadati</taxon>
        <taxon>Pseudomonadota</taxon>
        <taxon>Alphaproteobacteria</taxon>
        <taxon>Rhodobacterales</taxon>
        <taxon>Paracoccaceae</taxon>
        <taxon>Aliishimia</taxon>
    </lineage>
</organism>
<evidence type="ECO:0000256" key="2">
    <source>
        <dbReference type="ARBA" id="ARBA00022448"/>
    </source>
</evidence>
<feature type="transmembrane region" description="Helical" evidence="10">
    <location>
        <begin position="197"/>
        <end position="214"/>
    </location>
</feature>
<feature type="transmembrane region" description="Helical" evidence="10">
    <location>
        <begin position="127"/>
        <end position="145"/>
    </location>
</feature>
<dbReference type="CDD" id="cd13131">
    <property type="entry name" value="MATE_NorM_like"/>
    <property type="match status" value="1"/>
</dbReference>
<dbReference type="InterPro" id="IPR050222">
    <property type="entry name" value="MATE_MdtK"/>
</dbReference>
<gene>
    <name evidence="11" type="ORF">E4Z66_11935</name>
</gene>
<comment type="subcellular location">
    <subcellularLocation>
        <location evidence="1">Cell inner membrane</location>
        <topology evidence="1">Multi-pass membrane protein</topology>
    </subcellularLocation>
</comment>
<feature type="transmembrane region" description="Helical" evidence="10">
    <location>
        <begin position="234"/>
        <end position="261"/>
    </location>
</feature>
<dbReference type="Proteomes" id="UP000306602">
    <property type="component" value="Unassembled WGS sequence"/>
</dbReference>
<evidence type="ECO:0000256" key="4">
    <source>
        <dbReference type="ARBA" id="ARBA00022475"/>
    </source>
</evidence>
<dbReference type="InterPro" id="IPR048279">
    <property type="entry name" value="MdtK-like"/>
</dbReference>
<evidence type="ECO:0000256" key="8">
    <source>
        <dbReference type="ARBA" id="ARBA00023136"/>
    </source>
</evidence>
<feature type="transmembrane region" description="Helical" evidence="10">
    <location>
        <begin position="351"/>
        <end position="375"/>
    </location>
</feature>
<feature type="transmembrane region" description="Helical" evidence="10">
    <location>
        <begin position="44"/>
        <end position="68"/>
    </location>
</feature>
<evidence type="ECO:0000313" key="11">
    <source>
        <dbReference type="EMBL" id="THH36246.1"/>
    </source>
</evidence>
<keyword evidence="7" id="KW-0406">Ion transport</keyword>
<dbReference type="GO" id="GO:0005886">
    <property type="term" value="C:plasma membrane"/>
    <property type="evidence" value="ECO:0007669"/>
    <property type="project" value="UniProtKB-SubCell"/>
</dbReference>
<keyword evidence="3" id="KW-0050">Antiport</keyword>
<dbReference type="NCBIfam" id="TIGR00797">
    <property type="entry name" value="matE"/>
    <property type="match status" value="1"/>
</dbReference>
<evidence type="ECO:0000256" key="5">
    <source>
        <dbReference type="ARBA" id="ARBA00022692"/>
    </source>
</evidence>